<comment type="caution">
    <text evidence="2">The sequence shown here is derived from an EMBL/GenBank/DDBJ whole genome shotgun (WGS) entry which is preliminary data.</text>
</comment>
<reference evidence="2 3" key="1">
    <citation type="submission" date="2015-04" db="EMBL/GenBank/DDBJ databases">
        <title>The draft genome sequence of Erythrobacter luteus KA37.</title>
        <authorList>
            <person name="Zhuang L."/>
            <person name="Liu Y."/>
            <person name="Shao Z."/>
        </authorList>
    </citation>
    <scope>NUCLEOTIDE SEQUENCE [LARGE SCALE GENOMIC DNA]</scope>
    <source>
        <strain evidence="2 3">KA37</strain>
    </source>
</reference>
<dbReference type="RefSeq" id="WP_047002843.1">
    <property type="nucleotide sequence ID" value="NZ_LBHB01000001.1"/>
</dbReference>
<dbReference type="PATRIC" id="fig|1581420.6.peg.639"/>
<accession>A0A0G9MXC7</accession>
<dbReference type="STRING" id="1581420.AAW00_03160"/>
<gene>
    <name evidence="2" type="ORF">AAW00_03160</name>
</gene>
<evidence type="ECO:0000256" key="1">
    <source>
        <dbReference type="SAM" id="SignalP"/>
    </source>
</evidence>
<dbReference type="Proteomes" id="UP000053464">
    <property type="component" value="Unassembled WGS sequence"/>
</dbReference>
<organism evidence="2 3">
    <name type="scientific">Aurantiacibacter luteus</name>
    <dbReference type="NCBI Taxonomy" id="1581420"/>
    <lineage>
        <taxon>Bacteria</taxon>
        <taxon>Pseudomonadati</taxon>
        <taxon>Pseudomonadota</taxon>
        <taxon>Alphaproteobacteria</taxon>
        <taxon>Sphingomonadales</taxon>
        <taxon>Erythrobacteraceae</taxon>
        <taxon>Aurantiacibacter</taxon>
    </lineage>
</organism>
<name>A0A0G9MXC7_9SPHN</name>
<keyword evidence="1" id="KW-0732">Signal</keyword>
<dbReference type="EMBL" id="LBHB01000001">
    <property type="protein sequence ID" value="KLE35442.1"/>
    <property type="molecule type" value="Genomic_DNA"/>
</dbReference>
<proteinExistence type="predicted"/>
<feature type="chain" id="PRO_5002580679" evidence="1">
    <location>
        <begin position="22"/>
        <end position="210"/>
    </location>
</feature>
<sequence length="210" mass="22203">MMRAAFFAVIAALAIAAPAQAQSARPERSVALQRQAVAAWTACIADEFGDDTATLLALDYRSDAYDDLIGDMAQRRVSQRCFDAMPRAYRSIRLSGLPFAGGLAERAIEASATPLRERLTAASAGAEAPTFSYTDQVASCTVRGAPDLAARLFATEVETAEETAALQRLAPVINYCAREGAAIEASPLAMRAMLATAAWRLLAAQEADGA</sequence>
<protein>
    <submittedName>
        <fullName evidence="2">Uncharacterized protein</fullName>
    </submittedName>
</protein>
<keyword evidence="3" id="KW-1185">Reference proteome</keyword>
<dbReference type="AlphaFoldDB" id="A0A0G9MXC7"/>
<evidence type="ECO:0000313" key="3">
    <source>
        <dbReference type="Proteomes" id="UP000053464"/>
    </source>
</evidence>
<feature type="signal peptide" evidence="1">
    <location>
        <begin position="1"/>
        <end position="21"/>
    </location>
</feature>
<dbReference type="OrthoDB" id="7447741at2"/>
<evidence type="ECO:0000313" key="2">
    <source>
        <dbReference type="EMBL" id="KLE35442.1"/>
    </source>
</evidence>